<organism evidence="2 3">
    <name type="scientific">Perkinsus olseni</name>
    <name type="common">Perkinsus atlanticus</name>
    <dbReference type="NCBI Taxonomy" id="32597"/>
    <lineage>
        <taxon>Eukaryota</taxon>
        <taxon>Sar</taxon>
        <taxon>Alveolata</taxon>
        <taxon>Perkinsozoa</taxon>
        <taxon>Perkinsea</taxon>
        <taxon>Perkinsida</taxon>
        <taxon>Perkinsidae</taxon>
        <taxon>Perkinsus</taxon>
    </lineage>
</organism>
<comment type="caution">
    <text evidence="2">The sequence shown here is derived from an EMBL/GenBank/DDBJ whole genome shotgun (WGS) entry which is preliminary data.</text>
</comment>
<dbReference type="GO" id="GO:0015074">
    <property type="term" value="P:DNA integration"/>
    <property type="evidence" value="ECO:0007669"/>
    <property type="project" value="InterPro"/>
</dbReference>
<dbReference type="GO" id="GO:0003676">
    <property type="term" value="F:nucleic acid binding"/>
    <property type="evidence" value="ECO:0007669"/>
    <property type="project" value="InterPro"/>
</dbReference>
<accession>A0A7J6KNQ9</accession>
<dbReference type="InterPro" id="IPR001584">
    <property type="entry name" value="Integrase_cat-core"/>
</dbReference>
<evidence type="ECO:0000259" key="1">
    <source>
        <dbReference type="PROSITE" id="PS50994"/>
    </source>
</evidence>
<name>A0A7J6KNQ9_PEROL</name>
<dbReference type="SUPFAM" id="SSF53098">
    <property type="entry name" value="Ribonuclease H-like"/>
    <property type="match status" value="1"/>
</dbReference>
<evidence type="ECO:0000313" key="3">
    <source>
        <dbReference type="Proteomes" id="UP000572268"/>
    </source>
</evidence>
<evidence type="ECO:0000313" key="2">
    <source>
        <dbReference type="EMBL" id="KAF4648727.1"/>
    </source>
</evidence>
<dbReference type="InterPro" id="IPR041588">
    <property type="entry name" value="Integrase_H2C2"/>
</dbReference>
<feature type="domain" description="Integrase catalytic" evidence="1">
    <location>
        <begin position="250"/>
        <end position="413"/>
    </location>
</feature>
<dbReference type="Pfam" id="PF17921">
    <property type="entry name" value="Integrase_H2C2"/>
    <property type="match status" value="1"/>
</dbReference>
<dbReference type="Proteomes" id="UP000572268">
    <property type="component" value="Unassembled WGS sequence"/>
</dbReference>
<dbReference type="PANTHER" id="PTHR37984:SF5">
    <property type="entry name" value="PROTEIN NYNRIN-LIKE"/>
    <property type="match status" value="1"/>
</dbReference>
<dbReference type="AlphaFoldDB" id="A0A7J6KNQ9"/>
<sequence length="492" mass="56000">GRVIVIVDNQNVQKEWRSFANDFTGPFLHKWEQFLRVVHDVCWSPRDTSPVWPDALARAISVYGEEREDCDVPDNSGDKVVCHAVDAADDTSSTSNAEHSLDDALKHIVPVQLLRRSFDAWHGRTTFQEVGLIPVDPAAARSWLENAQSNDPTCQRLASLPHSQFTTDENGLLRYGLRYVLPQRFAYSIIEEVHISLGHCPVKQTHDSVVKAFYIPGLSRHVQHVVSRCVCQFSAGRRGNINPVGPPLRSTSRPMKILDCCFLDIVGPLPVSRSFSHPFKFIISCMDCCSGYCWFWPTPDISSKTITGILETRLIDQVGAPKIFTVDNARYFTGVYFRGWVASVGATLRTIPVAAPHRNALLERQHSSLKRSLKALCAEHPELWPAYVTKAQRRINTRSTYGHTPQELFYGFDSVTPFRRRFEDVSDTIDEDTVRFEARRRDRERQKMIDSTMNVMEKMRGDALSRIDPSTYSRQAARRRLFKVGDSVMKWV</sequence>
<reference evidence="2 3" key="1">
    <citation type="submission" date="2020-04" db="EMBL/GenBank/DDBJ databases">
        <title>Perkinsus olseni comparative genomics.</title>
        <authorList>
            <person name="Bogema D.R."/>
        </authorList>
    </citation>
    <scope>NUCLEOTIDE SEQUENCE [LARGE SCALE GENOMIC DNA]</scope>
    <source>
        <strain evidence="2">ATCC PRA-31</strain>
    </source>
</reference>
<dbReference type="PROSITE" id="PS50994">
    <property type="entry name" value="INTEGRASE"/>
    <property type="match status" value="1"/>
</dbReference>
<dbReference type="InterPro" id="IPR050951">
    <property type="entry name" value="Retrovirus_Pol_polyprotein"/>
</dbReference>
<dbReference type="EMBL" id="JABANN010001833">
    <property type="protein sequence ID" value="KAF4648727.1"/>
    <property type="molecule type" value="Genomic_DNA"/>
</dbReference>
<dbReference type="PANTHER" id="PTHR37984">
    <property type="entry name" value="PROTEIN CBG26694"/>
    <property type="match status" value="1"/>
</dbReference>
<feature type="non-terminal residue" evidence="2">
    <location>
        <position position="492"/>
    </location>
</feature>
<gene>
    <name evidence="2" type="ORF">FOL46_002577</name>
</gene>
<dbReference type="InterPro" id="IPR036397">
    <property type="entry name" value="RNaseH_sf"/>
</dbReference>
<dbReference type="Gene3D" id="3.30.420.10">
    <property type="entry name" value="Ribonuclease H-like superfamily/Ribonuclease H"/>
    <property type="match status" value="1"/>
</dbReference>
<dbReference type="InterPro" id="IPR012337">
    <property type="entry name" value="RNaseH-like_sf"/>
</dbReference>
<protein>
    <recommendedName>
        <fullName evidence="1">Integrase catalytic domain-containing protein</fullName>
    </recommendedName>
</protein>
<proteinExistence type="predicted"/>
<dbReference type="Gene3D" id="1.10.340.70">
    <property type="match status" value="1"/>
</dbReference>
<feature type="non-terminal residue" evidence="2">
    <location>
        <position position="1"/>
    </location>
</feature>